<gene>
    <name evidence="1" type="ORF">INP59_14760</name>
</gene>
<keyword evidence="2" id="KW-1185">Reference proteome</keyword>
<reference evidence="1 2" key="1">
    <citation type="submission" date="2020-10" db="EMBL/GenBank/DDBJ databases">
        <title>Whole genome sequence of oil-degrading bacteria Rhodococcus pyridinivorans strain 5Ap.</title>
        <authorList>
            <person name="Akhremchuk A.E."/>
            <person name="Valentovich L.N."/>
            <person name="Charniauskaya M.I."/>
            <person name="Bukliarevich H.A."/>
            <person name="Titok M.A."/>
        </authorList>
    </citation>
    <scope>NUCLEOTIDE SEQUENCE [LARGE SCALE GENOMIC DNA]</scope>
    <source>
        <strain evidence="1 2">5Ap</strain>
    </source>
</reference>
<evidence type="ECO:0000313" key="2">
    <source>
        <dbReference type="Proteomes" id="UP000593818"/>
    </source>
</evidence>
<dbReference type="EMBL" id="CP063450">
    <property type="protein sequence ID" value="QOV97228.1"/>
    <property type="molecule type" value="Genomic_DNA"/>
</dbReference>
<evidence type="ECO:0000313" key="1">
    <source>
        <dbReference type="EMBL" id="QOV97228.1"/>
    </source>
</evidence>
<name>A0A7M2XHL6_9NOCA</name>
<dbReference type="Proteomes" id="UP000593818">
    <property type="component" value="Chromosome"/>
</dbReference>
<proteinExistence type="predicted"/>
<sequence>MATPTPQSYTAPDIMVAVPGGAGPTVLQDRAVTILEDGSLVIGGNADFHETMRANLAAKKEA</sequence>
<organism evidence="1 2">
    <name type="scientific">Rhodococcus pyridinivorans</name>
    <dbReference type="NCBI Taxonomy" id="103816"/>
    <lineage>
        <taxon>Bacteria</taxon>
        <taxon>Bacillati</taxon>
        <taxon>Actinomycetota</taxon>
        <taxon>Actinomycetes</taxon>
        <taxon>Mycobacteriales</taxon>
        <taxon>Nocardiaceae</taxon>
        <taxon>Rhodococcus</taxon>
    </lineage>
</organism>
<accession>A0A7M2XHL6</accession>
<protein>
    <submittedName>
        <fullName evidence="1">Uncharacterized protein</fullName>
    </submittedName>
</protein>
<dbReference type="RefSeq" id="WP_193902258.1">
    <property type="nucleotide sequence ID" value="NZ_CP063450.1"/>
</dbReference>
<dbReference type="AlphaFoldDB" id="A0A7M2XHL6"/>